<reference evidence="1 2" key="1">
    <citation type="submission" date="2019-09" db="EMBL/GenBank/DDBJ databases">
        <title>Taxonomic organization of the family Brucellaceae based on a phylogenomic approach.</title>
        <authorList>
            <person name="Leclercq S."/>
            <person name="Cloeckaert A."/>
            <person name="Zygmunt M.S."/>
        </authorList>
    </citation>
    <scope>NUCLEOTIDE SEQUENCE [LARGE SCALE GENOMIC DNA]</scope>
    <source>
        <strain evidence="1 2">CCUG 34461</strain>
    </source>
</reference>
<dbReference type="AlphaFoldDB" id="A0A6I0DJX4"/>
<name>A0A6I0DJX4_BRUAN</name>
<protein>
    <submittedName>
        <fullName evidence="1">Uncharacterized protein</fullName>
    </submittedName>
</protein>
<evidence type="ECO:0000313" key="2">
    <source>
        <dbReference type="Proteomes" id="UP000441102"/>
    </source>
</evidence>
<dbReference type="EMBL" id="WBWX01000022">
    <property type="protein sequence ID" value="KAB2789872.1"/>
    <property type="molecule type" value="Genomic_DNA"/>
</dbReference>
<proteinExistence type="predicted"/>
<evidence type="ECO:0000313" key="1">
    <source>
        <dbReference type="EMBL" id="KAB2789872.1"/>
    </source>
</evidence>
<dbReference type="RefSeq" id="WP_151577192.1">
    <property type="nucleotide sequence ID" value="NZ_WBWX01000022.1"/>
</dbReference>
<gene>
    <name evidence="1" type="ORF">F9L06_25700</name>
</gene>
<dbReference type="Proteomes" id="UP000441102">
    <property type="component" value="Unassembled WGS sequence"/>
</dbReference>
<sequence>MRDQYAGDVSDVLKFAFLRALTGQDRTLGIAWYYAPGDDGRPDGRHLEWRDEAAWRLLDAELHMGLATLPERSIAALERAAIWPHGALFHRDPMPPRADRSAWGARKRNALGGADLVFLDPDNGIGTESEKHATFSEIRLLRKPGRAIVFITFPGRNLTHDALLQQLHERLTIECDTGNVVTLRTNVSVPRAPGSSSYVQRQRWFTIVDPDADLEARAQTFSDSLASIPRVRARLDRAT</sequence>
<organism evidence="1 2">
    <name type="scientific">Brucella anthropi</name>
    <name type="common">Ochrobactrum anthropi</name>
    <dbReference type="NCBI Taxonomy" id="529"/>
    <lineage>
        <taxon>Bacteria</taxon>
        <taxon>Pseudomonadati</taxon>
        <taxon>Pseudomonadota</taxon>
        <taxon>Alphaproteobacteria</taxon>
        <taxon>Hyphomicrobiales</taxon>
        <taxon>Brucellaceae</taxon>
        <taxon>Brucella/Ochrobactrum group</taxon>
        <taxon>Brucella</taxon>
    </lineage>
</organism>
<accession>A0A6I0DJX4</accession>
<comment type="caution">
    <text evidence="1">The sequence shown here is derived from an EMBL/GenBank/DDBJ whole genome shotgun (WGS) entry which is preliminary data.</text>
</comment>